<proteinExistence type="inferred from homology"/>
<dbReference type="InterPro" id="IPR001911">
    <property type="entry name" value="Ribosomal_bS21"/>
</dbReference>
<evidence type="ECO:0000256" key="1">
    <source>
        <dbReference type="ARBA" id="ARBA00006640"/>
    </source>
</evidence>
<dbReference type="AlphaFoldDB" id="D8S6G1"/>
<feature type="region of interest" description="Disordered" evidence="4">
    <location>
        <begin position="101"/>
        <end position="180"/>
    </location>
</feature>
<evidence type="ECO:0000313" key="5">
    <source>
        <dbReference type="EMBL" id="EFJ20058.1"/>
    </source>
</evidence>
<sequence length="180" mass="19018">MAFVMMTLGLSGASNPPPSIADPGNRAAPSAAGSAPARVAFGAASSSGAAFPSAANANVMWSGKPANAAIIVNENEGPDSIVRRFRREVMSAGIIAECRRRRYHETPQEKRKRKQQALARRRKMSRRASGGGGFQSATSGGGGGGGFKPPVDPFAPKPAKSKEEDDREFWGEDDDELIFQ</sequence>
<evidence type="ECO:0000256" key="2">
    <source>
        <dbReference type="ARBA" id="ARBA00022980"/>
    </source>
</evidence>
<organism evidence="6">
    <name type="scientific">Selaginella moellendorffii</name>
    <name type="common">Spikemoss</name>
    <dbReference type="NCBI Taxonomy" id="88036"/>
    <lineage>
        <taxon>Eukaryota</taxon>
        <taxon>Viridiplantae</taxon>
        <taxon>Streptophyta</taxon>
        <taxon>Embryophyta</taxon>
        <taxon>Tracheophyta</taxon>
        <taxon>Lycopodiopsida</taxon>
        <taxon>Selaginellales</taxon>
        <taxon>Selaginellaceae</taxon>
        <taxon>Selaginella</taxon>
    </lineage>
</organism>
<evidence type="ECO:0008006" key="7">
    <source>
        <dbReference type="Google" id="ProtNLM"/>
    </source>
</evidence>
<dbReference type="InterPro" id="IPR038380">
    <property type="entry name" value="Ribosomal_bS21_sf"/>
</dbReference>
<dbReference type="KEGG" id="smo:SELMODRAFT_444102"/>
<keyword evidence="2" id="KW-0689">Ribosomal protein</keyword>
<dbReference type="Proteomes" id="UP000001514">
    <property type="component" value="Unassembled WGS sequence"/>
</dbReference>
<dbReference type="Gramene" id="EFJ20058">
    <property type="protein sequence ID" value="EFJ20058"/>
    <property type="gene ID" value="SELMODRAFT_444102"/>
</dbReference>
<feature type="compositionally biased region" description="Basic and acidic residues" evidence="4">
    <location>
        <begin position="160"/>
        <end position="170"/>
    </location>
</feature>
<dbReference type="eggNOG" id="ENOG502RZIG">
    <property type="taxonomic scope" value="Eukaryota"/>
</dbReference>
<gene>
    <name evidence="5" type="ORF">SELMODRAFT_444102</name>
</gene>
<dbReference type="GO" id="GO:0006412">
    <property type="term" value="P:translation"/>
    <property type="evidence" value="ECO:0007669"/>
    <property type="project" value="InterPro"/>
</dbReference>
<dbReference type="HOGENOM" id="CLU_1498780_0_0_1"/>
<dbReference type="InParanoid" id="D8S6G1"/>
<protein>
    <recommendedName>
        <fullName evidence="7">30S ribosomal protein S21, chloroplastic</fullName>
    </recommendedName>
</protein>
<dbReference type="PANTHER" id="PTHR21109:SF0">
    <property type="entry name" value="SMALL RIBOSOMAL SUBUNIT PROTEIN BS21M"/>
    <property type="match status" value="1"/>
</dbReference>
<name>D8S6G1_SELML</name>
<dbReference type="OrthoDB" id="785538at2759"/>
<dbReference type="NCBIfam" id="TIGR00030">
    <property type="entry name" value="S21p"/>
    <property type="match status" value="1"/>
</dbReference>
<evidence type="ECO:0000256" key="3">
    <source>
        <dbReference type="ARBA" id="ARBA00023274"/>
    </source>
</evidence>
<comment type="similarity">
    <text evidence="1">Belongs to the bacterial ribosomal protein bS21 family.</text>
</comment>
<evidence type="ECO:0000313" key="6">
    <source>
        <dbReference type="Proteomes" id="UP000001514"/>
    </source>
</evidence>
<dbReference type="STRING" id="88036.D8S6G1"/>
<keyword evidence="3" id="KW-0687">Ribonucleoprotein</keyword>
<dbReference type="EMBL" id="GL377604">
    <property type="protein sequence ID" value="EFJ20058.1"/>
    <property type="molecule type" value="Genomic_DNA"/>
</dbReference>
<feature type="compositionally biased region" description="Basic residues" evidence="4">
    <location>
        <begin position="110"/>
        <end position="126"/>
    </location>
</feature>
<dbReference type="PRINTS" id="PR00976">
    <property type="entry name" value="RIBOSOMALS21"/>
</dbReference>
<dbReference type="GO" id="GO:0005840">
    <property type="term" value="C:ribosome"/>
    <property type="evidence" value="ECO:0007669"/>
    <property type="project" value="UniProtKB-KW"/>
</dbReference>
<reference evidence="5 6" key="1">
    <citation type="journal article" date="2011" name="Science">
        <title>The Selaginella genome identifies genetic changes associated with the evolution of vascular plants.</title>
        <authorList>
            <person name="Banks J.A."/>
            <person name="Nishiyama T."/>
            <person name="Hasebe M."/>
            <person name="Bowman J.L."/>
            <person name="Gribskov M."/>
            <person name="dePamphilis C."/>
            <person name="Albert V.A."/>
            <person name="Aono N."/>
            <person name="Aoyama T."/>
            <person name="Ambrose B.A."/>
            <person name="Ashton N.W."/>
            <person name="Axtell M.J."/>
            <person name="Barker E."/>
            <person name="Barker M.S."/>
            <person name="Bennetzen J.L."/>
            <person name="Bonawitz N.D."/>
            <person name="Chapple C."/>
            <person name="Cheng C."/>
            <person name="Correa L.G."/>
            <person name="Dacre M."/>
            <person name="DeBarry J."/>
            <person name="Dreyer I."/>
            <person name="Elias M."/>
            <person name="Engstrom E.M."/>
            <person name="Estelle M."/>
            <person name="Feng L."/>
            <person name="Finet C."/>
            <person name="Floyd S.K."/>
            <person name="Frommer W.B."/>
            <person name="Fujita T."/>
            <person name="Gramzow L."/>
            <person name="Gutensohn M."/>
            <person name="Harholt J."/>
            <person name="Hattori M."/>
            <person name="Heyl A."/>
            <person name="Hirai T."/>
            <person name="Hiwatashi Y."/>
            <person name="Ishikawa M."/>
            <person name="Iwata M."/>
            <person name="Karol K.G."/>
            <person name="Koehler B."/>
            <person name="Kolukisaoglu U."/>
            <person name="Kubo M."/>
            <person name="Kurata T."/>
            <person name="Lalonde S."/>
            <person name="Li K."/>
            <person name="Li Y."/>
            <person name="Litt A."/>
            <person name="Lyons E."/>
            <person name="Manning G."/>
            <person name="Maruyama T."/>
            <person name="Michael T.P."/>
            <person name="Mikami K."/>
            <person name="Miyazaki S."/>
            <person name="Morinaga S."/>
            <person name="Murata T."/>
            <person name="Mueller-Roeber B."/>
            <person name="Nelson D.R."/>
            <person name="Obara M."/>
            <person name="Oguri Y."/>
            <person name="Olmstead R.G."/>
            <person name="Onodera N."/>
            <person name="Petersen B.L."/>
            <person name="Pils B."/>
            <person name="Prigge M."/>
            <person name="Rensing S.A."/>
            <person name="Riano-Pachon D.M."/>
            <person name="Roberts A.W."/>
            <person name="Sato Y."/>
            <person name="Scheller H.V."/>
            <person name="Schulz B."/>
            <person name="Schulz C."/>
            <person name="Shakirov E.V."/>
            <person name="Shibagaki N."/>
            <person name="Shinohara N."/>
            <person name="Shippen D.E."/>
            <person name="Soerensen I."/>
            <person name="Sotooka R."/>
            <person name="Sugimoto N."/>
            <person name="Sugita M."/>
            <person name="Sumikawa N."/>
            <person name="Tanurdzic M."/>
            <person name="Theissen G."/>
            <person name="Ulvskov P."/>
            <person name="Wakazuki S."/>
            <person name="Weng J.K."/>
            <person name="Willats W.W."/>
            <person name="Wipf D."/>
            <person name="Wolf P.G."/>
            <person name="Yang L."/>
            <person name="Zimmer A.D."/>
            <person name="Zhu Q."/>
            <person name="Mitros T."/>
            <person name="Hellsten U."/>
            <person name="Loque D."/>
            <person name="Otillar R."/>
            <person name="Salamov A."/>
            <person name="Schmutz J."/>
            <person name="Shapiro H."/>
            <person name="Lindquist E."/>
            <person name="Lucas S."/>
            <person name="Rokhsar D."/>
            <person name="Grigoriev I.V."/>
        </authorList>
    </citation>
    <scope>NUCLEOTIDE SEQUENCE [LARGE SCALE GENOMIC DNA]</scope>
</reference>
<dbReference type="Pfam" id="PF01165">
    <property type="entry name" value="Ribosomal_S21"/>
    <property type="match status" value="1"/>
</dbReference>
<evidence type="ECO:0000256" key="4">
    <source>
        <dbReference type="SAM" id="MobiDB-lite"/>
    </source>
</evidence>
<dbReference type="GO" id="GO:1990904">
    <property type="term" value="C:ribonucleoprotein complex"/>
    <property type="evidence" value="ECO:0007669"/>
    <property type="project" value="UniProtKB-KW"/>
</dbReference>
<dbReference type="Gene3D" id="1.20.5.1150">
    <property type="entry name" value="Ribosomal protein S8"/>
    <property type="match status" value="1"/>
</dbReference>
<dbReference type="HAMAP" id="MF_00358">
    <property type="entry name" value="Ribosomal_bS21"/>
    <property type="match status" value="1"/>
</dbReference>
<accession>D8S6G1</accession>
<keyword evidence="6" id="KW-1185">Reference proteome</keyword>
<dbReference type="PANTHER" id="PTHR21109">
    <property type="entry name" value="MITOCHONDRIAL 28S RIBOSOMAL PROTEIN S21"/>
    <property type="match status" value="1"/>
</dbReference>
<feature type="compositionally biased region" description="Acidic residues" evidence="4">
    <location>
        <begin position="171"/>
        <end position="180"/>
    </location>
</feature>
<dbReference type="GO" id="GO:0003735">
    <property type="term" value="F:structural constituent of ribosome"/>
    <property type="evidence" value="ECO:0007669"/>
    <property type="project" value="InterPro"/>
</dbReference>
<feature type="compositionally biased region" description="Gly residues" evidence="4">
    <location>
        <begin position="129"/>
        <end position="147"/>
    </location>
</feature>